<accession>A0A8J3MPP3</accession>
<protein>
    <submittedName>
        <fullName evidence="1">Uncharacterized protein</fullName>
    </submittedName>
</protein>
<evidence type="ECO:0000313" key="1">
    <source>
        <dbReference type="EMBL" id="GHO43120.1"/>
    </source>
</evidence>
<comment type="caution">
    <text evidence="1">The sequence shown here is derived from an EMBL/GenBank/DDBJ whole genome shotgun (WGS) entry which is preliminary data.</text>
</comment>
<keyword evidence="2" id="KW-1185">Reference proteome</keyword>
<reference evidence="1" key="1">
    <citation type="submission" date="2020-10" db="EMBL/GenBank/DDBJ databases">
        <title>Taxonomic study of unclassified bacteria belonging to the class Ktedonobacteria.</title>
        <authorList>
            <person name="Yabe S."/>
            <person name="Wang C.M."/>
            <person name="Zheng Y."/>
            <person name="Sakai Y."/>
            <person name="Cavaletti L."/>
            <person name="Monciardini P."/>
            <person name="Donadio S."/>
        </authorList>
    </citation>
    <scope>NUCLEOTIDE SEQUENCE</scope>
    <source>
        <strain evidence="1">SOSP1-1</strain>
    </source>
</reference>
<gene>
    <name evidence="1" type="ORF">KSX_12830</name>
</gene>
<evidence type="ECO:0000313" key="2">
    <source>
        <dbReference type="Proteomes" id="UP000612362"/>
    </source>
</evidence>
<proteinExistence type="predicted"/>
<dbReference type="Proteomes" id="UP000612362">
    <property type="component" value="Unassembled WGS sequence"/>
</dbReference>
<dbReference type="SUPFAM" id="SSF55781">
    <property type="entry name" value="GAF domain-like"/>
    <property type="match status" value="1"/>
</dbReference>
<organism evidence="1 2">
    <name type="scientific">Ktedonospora formicarum</name>
    <dbReference type="NCBI Taxonomy" id="2778364"/>
    <lineage>
        <taxon>Bacteria</taxon>
        <taxon>Bacillati</taxon>
        <taxon>Chloroflexota</taxon>
        <taxon>Ktedonobacteria</taxon>
        <taxon>Ktedonobacterales</taxon>
        <taxon>Ktedonobacteraceae</taxon>
        <taxon>Ktedonospora</taxon>
    </lineage>
</organism>
<name>A0A8J3MPP3_9CHLR</name>
<dbReference type="AlphaFoldDB" id="A0A8J3MPP3"/>
<sequence length="186" mass="21093">MHASFDWGKVRSSREITGRGTAPWDHELEHRTAFLGVESLAGYVINTGNARVIADRSDGFQLFPVVWDEHEQSSMAHPIMLGNTIAGCLLGSSTRPKFFLSRSHQALFAAYTKLLNLAFSADDYVPLDMVELYPMPLPANQQQFLTHFRSRVTQVMIHNQLTVGKAEDEVWCQIEKDLLQYQMQHA</sequence>
<dbReference type="EMBL" id="BNJF01000001">
    <property type="protein sequence ID" value="GHO43120.1"/>
    <property type="molecule type" value="Genomic_DNA"/>
</dbReference>